<feature type="region of interest" description="Disordered" evidence="1">
    <location>
        <begin position="116"/>
        <end position="137"/>
    </location>
</feature>
<dbReference type="EMBL" id="AOIC01000052">
    <property type="protein sequence ID" value="ELY70385.1"/>
    <property type="molecule type" value="Genomic_DNA"/>
</dbReference>
<dbReference type="Pfam" id="PF24158">
    <property type="entry name" value="DUF7409"/>
    <property type="match status" value="1"/>
</dbReference>
<proteinExistence type="predicted"/>
<evidence type="ECO:0000259" key="2">
    <source>
        <dbReference type="Pfam" id="PF24158"/>
    </source>
</evidence>
<dbReference type="AlphaFoldDB" id="L9Y8I7"/>
<dbReference type="InterPro" id="IPR010995">
    <property type="entry name" value="DNA_repair_Rad51/TF_NusA_a-hlx"/>
</dbReference>
<protein>
    <recommendedName>
        <fullName evidence="2">DUF7409 domain-containing protein</fullName>
    </recommendedName>
</protein>
<reference evidence="3 4" key="1">
    <citation type="journal article" date="2014" name="PLoS Genet.">
        <title>Phylogenetically driven sequencing of extremely halophilic archaea reveals strategies for static and dynamic osmo-response.</title>
        <authorList>
            <person name="Becker E.A."/>
            <person name="Seitzer P.M."/>
            <person name="Tritt A."/>
            <person name="Larsen D."/>
            <person name="Krusor M."/>
            <person name="Yao A.I."/>
            <person name="Wu D."/>
            <person name="Madern D."/>
            <person name="Eisen J.A."/>
            <person name="Darling A.E."/>
            <person name="Facciotti M.T."/>
        </authorList>
    </citation>
    <scope>NUCLEOTIDE SEQUENCE [LARGE SCALE GENOMIC DNA]</scope>
    <source>
        <strain evidence="3 4">SP2</strain>
    </source>
</reference>
<accession>L9Y8I7</accession>
<name>L9Y8I7_NATGS</name>
<evidence type="ECO:0000256" key="1">
    <source>
        <dbReference type="SAM" id="MobiDB-lite"/>
    </source>
</evidence>
<dbReference type="SUPFAM" id="SSF47794">
    <property type="entry name" value="Rad51 N-terminal domain-like"/>
    <property type="match status" value="1"/>
</dbReference>
<dbReference type="Proteomes" id="UP000011613">
    <property type="component" value="Unassembled WGS sequence"/>
</dbReference>
<feature type="domain" description="DUF7409" evidence="2">
    <location>
        <begin position="24"/>
        <end position="61"/>
    </location>
</feature>
<organism evidence="3 4">
    <name type="scientific">Natronobacterium gregoryi (strain ATCC 43098 / DSM 3393 / CCM 3738 / CIP 104747 / IAM 13177 / JCM 8860 / NBRC 102187 / NCIMB 2189 / SP2)</name>
    <dbReference type="NCBI Taxonomy" id="797304"/>
    <lineage>
        <taxon>Archaea</taxon>
        <taxon>Methanobacteriati</taxon>
        <taxon>Methanobacteriota</taxon>
        <taxon>Stenosarchaea group</taxon>
        <taxon>Halobacteria</taxon>
        <taxon>Halobacteriales</taxon>
        <taxon>Natrialbaceae</taxon>
        <taxon>Natronobacterium</taxon>
    </lineage>
</organism>
<gene>
    <name evidence="3" type="ORF">C490_06549</name>
</gene>
<dbReference type="Gene3D" id="1.10.150.20">
    <property type="entry name" value="5' to 3' exonuclease, C-terminal subdomain"/>
    <property type="match status" value="1"/>
</dbReference>
<dbReference type="PATRIC" id="fig|797304.7.peg.1317"/>
<comment type="caution">
    <text evidence="3">The sequence shown here is derived from an EMBL/GenBank/DDBJ whole genome shotgun (WGS) entry which is preliminary data.</text>
</comment>
<evidence type="ECO:0000313" key="3">
    <source>
        <dbReference type="EMBL" id="ELY70385.1"/>
    </source>
</evidence>
<dbReference type="InterPro" id="IPR055832">
    <property type="entry name" value="DUF7409"/>
</dbReference>
<dbReference type="GO" id="GO:0000166">
    <property type="term" value="F:nucleotide binding"/>
    <property type="evidence" value="ECO:0007669"/>
    <property type="project" value="InterPro"/>
</dbReference>
<evidence type="ECO:0000313" key="4">
    <source>
        <dbReference type="Proteomes" id="UP000011613"/>
    </source>
</evidence>
<sequence length="186" mass="20906">MDRVEKEYVDDVTEVESLTDEEHAALEDAGLDPDGVVEKRFSYRTLLDEGVDESVAAALRRQFSLPWSYESDGDLDRRSNEVRGLADSERKWIAVSGDDDWQSFDYETEDIDVVPRKKPDERPYPKPTPVTAVTGVGPDDAEKLAEAGIVSADRLATINAFEVADALELDVIHVRTWRHNARELLS</sequence>